<feature type="region of interest" description="Disordered" evidence="1">
    <location>
        <begin position="1"/>
        <end position="28"/>
    </location>
</feature>
<evidence type="ECO:0000256" key="1">
    <source>
        <dbReference type="SAM" id="MobiDB-lite"/>
    </source>
</evidence>
<evidence type="ECO:0000259" key="2">
    <source>
        <dbReference type="PROSITE" id="PS50994"/>
    </source>
</evidence>
<accession>A0ABD0SZT0</accession>
<evidence type="ECO:0000313" key="4">
    <source>
        <dbReference type="Proteomes" id="UP001549921"/>
    </source>
</evidence>
<comment type="caution">
    <text evidence="3">The sequence shown here is derived from an EMBL/GenBank/DDBJ whole genome shotgun (WGS) entry which is preliminary data.</text>
</comment>
<sequence length="1800" mass="204421">MSLQDTNATGSQTNRDKSPFRSSGNCNDQSIRDLVKKRGTIKARLTRFTNYLKSLDGIDILPSQKLMDLKLRIQGATCMFNEFNCIQTKLEEEVPDSDLDDQLNQRELFENSYYTELAKAECMIAKSESSTTTSNNSICKNHNLKSVKLPTITMPTFDGSYEHWLEFRDTFLSLVHSSKEISSIQKFHYLKSSLKGSAELVIDSLEFTSDNYQIAWELLLNRYNNSRLLVHNHVRALFNLQSLGKESPVLIRKLIDTVLKNMRALKVLGEPTDSWDTLIIYIIVSKLDITTEREWEEYKSTLYSETGDSKPGLKVDHLIKFLKNRADMLETLSVSHSKPNHQKQNAQSNTRVHCNVSTDQTQQHKSKANSSKKSCLMCSKTHPLYSCQQFLNTDVKFRLKLVKENGLCLNCLRKGHTVENCRFGPCRLCNSKHNTLVHSDDLNAHTSSASMVSLHGNAERAPAELQQATPSASLATSAHSDTGSIHVNKAHIDNLRCDLSCVYQPVLLSTALIEIADTHKNYHIARALLDSGSQRSFITKKLCDSLTLPLVQSTQEIRGVGNSVTHTTQLCNIEIKSRTDAFNTNLQCFVLPNITSALPSISKQCAQISIPNKITLADPYFYESHDIDILIGADKFWDLLNTNKIRLSSGPFLQDTKLGWIISGPISCNVKHSKYSNCNFTQSTDSQLRKFWELEELPKIQDAYSKEERACEDHFIQTTKRDENGRFCVSIPFKIVPDSLGDTYLMAEKRFLALEKLLERNPSYKKMYLDFIHEYLNLGHMTEVFDYGKPYYFLPHHGVFREHSTTTKLRVVFDASAESTSGKSLNDIQLVGPAIQGDLVAILLRFRQHKYIACADVEKMYRQVLIDKSQRDLLLILWRDDPSQPLRTYQLNTVTYGTASAPFLSCRCLKEVAAGCIDADVSRVITEDMYVDDMITGHDDKSKLILICQETAKALQSACFPLRKWAFNFENDESTQDIFKEFSLDNKVNSKTLGLGFHNQSDEFYFTTQFKSESGIITKRSIMSNVSQVFDPLGLLSPVIITIKVLLQKLWLLKLGWDDEVPSDVAQVWTRFADTLPVLNTIRIPRHALGNNPKCIELHVFTDASEAAYGACLYVRTICNDDDSTIVVKLLCSKSKVAPLKPVSIPRLELCGALLGARLFEKVKDSLRCNFDGIYFWCDSTIVLGWLRMPPTSLKTFVQNRVAEIHEITKDIPWRHVSGKHNPADLVSRGVMLNDLSATNLWWEGPSFLRDTTFDSTKSTSIYSPEIEQEDLPEVKTKKTLALASQSQVPPFSFPFKRYSQYNRMRRSGAYVLRFVYNLRNKNNRRTGSLTVDELKLSDIMLIKQSQIESFPVEYDLLLKDKHIKKNSKLCKLNIFMDENKLLRVGGRIRDSTMFTYAKKHPLLISAKHWFSLLLFRNEHKKLAHAGAQALLYNVRETYWPVGGRDLARQIVHACIVCTRLRGRTLTPIMGNLPQERITPTLPFVRCGVDYAGPVLVLNRKGRGSKLMKSYICIFVCFVTRAVHVELVSDLSTDSYLLALKRFISRRGKPSEIYSDNGRNFVGLMNEFKRFLNQSESKITDFATSHDIKFKLIPVYAPHFGGLWEAGIKSCKHHLLRTVGNAHLTFEELSTVLAQIEAILNSRPLNPLSADPNDFLPLSPSHFLVGRLLTAPAFTDLTEVPASRLTRYQKVEQIRQHFWTRWTKEYISELQTRMKWNEHKPDLQPNTLVVLKEDNSPPLKWSLGRIIATIPGKDGVSRVADIRTASGIVRKRHAFSKICPLFDEDSVEAGAVKAGGMLQQ</sequence>
<name>A0ABD0SZT0_LOXSC</name>
<dbReference type="InterPro" id="IPR008042">
    <property type="entry name" value="Retrotrans_Pao"/>
</dbReference>
<dbReference type="InterPro" id="IPR043502">
    <property type="entry name" value="DNA/RNA_pol_sf"/>
</dbReference>
<dbReference type="PROSITE" id="PS50994">
    <property type="entry name" value="INTEGRASE"/>
    <property type="match status" value="1"/>
</dbReference>
<protein>
    <recommendedName>
        <fullName evidence="2">Integrase catalytic domain-containing protein</fullName>
    </recommendedName>
</protein>
<dbReference type="Gene3D" id="2.40.70.10">
    <property type="entry name" value="Acid Proteases"/>
    <property type="match status" value="1"/>
</dbReference>
<dbReference type="InterPro" id="IPR005312">
    <property type="entry name" value="DUF1759"/>
</dbReference>
<dbReference type="InterPro" id="IPR036397">
    <property type="entry name" value="RNaseH_sf"/>
</dbReference>
<dbReference type="GO" id="GO:0071897">
    <property type="term" value="P:DNA biosynthetic process"/>
    <property type="evidence" value="ECO:0007669"/>
    <property type="project" value="UniProtKB-ARBA"/>
</dbReference>
<reference evidence="3 4" key="1">
    <citation type="submission" date="2024-06" db="EMBL/GenBank/DDBJ databases">
        <title>A chromosome-level genome assembly of beet webworm, Loxostege sticticalis.</title>
        <authorList>
            <person name="Zhang Y."/>
        </authorList>
    </citation>
    <scope>NUCLEOTIDE SEQUENCE [LARGE SCALE GENOMIC DNA]</scope>
    <source>
        <strain evidence="3">AQ028</strain>
        <tissue evidence="3">Male pupae</tissue>
    </source>
</reference>
<dbReference type="Gene3D" id="3.30.420.10">
    <property type="entry name" value="Ribonuclease H-like superfamily/Ribonuclease H"/>
    <property type="match status" value="1"/>
</dbReference>
<dbReference type="Pfam" id="PF05380">
    <property type="entry name" value="Peptidase_A17"/>
    <property type="match status" value="1"/>
</dbReference>
<dbReference type="Proteomes" id="UP001549921">
    <property type="component" value="Unassembled WGS sequence"/>
</dbReference>
<feature type="domain" description="Integrase catalytic" evidence="2">
    <location>
        <begin position="1479"/>
        <end position="1668"/>
    </location>
</feature>
<dbReference type="Pfam" id="PF18701">
    <property type="entry name" value="DUF5641"/>
    <property type="match status" value="1"/>
</dbReference>
<dbReference type="CDD" id="cd01644">
    <property type="entry name" value="RT_pepA17"/>
    <property type="match status" value="1"/>
</dbReference>
<evidence type="ECO:0000313" key="3">
    <source>
        <dbReference type="EMBL" id="KAL0830357.1"/>
    </source>
</evidence>
<dbReference type="InterPro" id="IPR012337">
    <property type="entry name" value="RNaseH-like_sf"/>
</dbReference>
<dbReference type="InterPro" id="IPR001584">
    <property type="entry name" value="Integrase_cat-core"/>
</dbReference>
<gene>
    <name evidence="3" type="ORF">ABMA28_002545</name>
</gene>
<organism evidence="3 4">
    <name type="scientific">Loxostege sticticalis</name>
    <name type="common">Beet webworm moth</name>
    <dbReference type="NCBI Taxonomy" id="481309"/>
    <lineage>
        <taxon>Eukaryota</taxon>
        <taxon>Metazoa</taxon>
        <taxon>Ecdysozoa</taxon>
        <taxon>Arthropoda</taxon>
        <taxon>Hexapoda</taxon>
        <taxon>Insecta</taxon>
        <taxon>Pterygota</taxon>
        <taxon>Neoptera</taxon>
        <taxon>Endopterygota</taxon>
        <taxon>Lepidoptera</taxon>
        <taxon>Glossata</taxon>
        <taxon>Ditrysia</taxon>
        <taxon>Pyraloidea</taxon>
        <taxon>Crambidae</taxon>
        <taxon>Pyraustinae</taxon>
        <taxon>Loxostege</taxon>
    </lineage>
</organism>
<dbReference type="PANTHER" id="PTHR47331">
    <property type="entry name" value="PHD-TYPE DOMAIN-CONTAINING PROTEIN"/>
    <property type="match status" value="1"/>
</dbReference>
<dbReference type="SUPFAM" id="SSF53098">
    <property type="entry name" value="Ribonuclease H-like"/>
    <property type="match status" value="1"/>
</dbReference>
<proteinExistence type="predicted"/>
<feature type="compositionally biased region" description="Polar residues" evidence="1">
    <location>
        <begin position="1"/>
        <end position="13"/>
    </location>
</feature>
<dbReference type="EMBL" id="JBEDNZ010000013">
    <property type="protein sequence ID" value="KAL0830357.1"/>
    <property type="molecule type" value="Genomic_DNA"/>
</dbReference>
<dbReference type="InterPro" id="IPR021109">
    <property type="entry name" value="Peptidase_aspartic_dom_sf"/>
</dbReference>
<dbReference type="InterPro" id="IPR040676">
    <property type="entry name" value="DUF5641"/>
</dbReference>
<dbReference type="Pfam" id="PF03564">
    <property type="entry name" value="DUF1759"/>
    <property type="match status" value="1"/>
</dbReference>
<dbReference type="GO" id="GO:0042575">
    <property type="term" value="C:DNA polymerase complex"/>
    <property type="evidence" value="ECO:0007669"/>
    <property type="project" value="UniProtKB-ARBA"/>
</dbReference>
<dbReference type="PANTHER" id="PTHR47331:SF1">
    <property type="entry name" value="GAG-LIKE PROTEIN"/>
    <property type="match status" value="1"/>
</dbReference>
<dbReference type="SUPFAM" id="SSF56672">
    <property type="entry name" value="DNA/RNA polymerases"/>
    <property type="match status" value="1"/>
</dbReference>